<dbReference type="OrthoDB" id="9798416at2"/>
<evidence type="ECO:0008006" key="3">
    <source>
        <dbReference type="Google" id="ProtNLM"/>
    </source>
</evidence>
<proteinExistence type="predicted"/>
<keyword evidence="2" id="KW-1185">Reference proteome</keyword>
<protein>
    <recommendedName>
        <fullName evidence="3">Addiction module antidote protein</fullName>
    </recommendedName>
</protein>
<name>A0A1M5V0C2_9VIBR</name>
<dbReference type="SUPFAM" id="SSF47413">
    <property type="entry name" value="lambda repressor-like DNA-binding domains"/>
    <property type="match status" value="1"/>
</dbReference>
<reference evidence="1 2" key="1">
    <citation type="submission" date="2016-11" db="EMBL/GenBank/DDBJ databases">
        <authorList>
            <person name="Jaros S."/>
            <person name="Januszkiewicz K."/>
            <person name="Wedrychowicz H."/>
        </authorList>
    </citation>
    <scope>NUCLEOTIDE SEQUENCE [LARGE SCALE GENOMIC DNA]</scope>
    <source>
        <strain evidence="1 2">CECT 7868</strain>
    </source>
</reference>
<dbReference type="RefSeq" id="WP_073602020.1">
    <property type="nucleotide sequence ID" value="NZ_FQXZ01000004.1"/>
</dbReference>
<dbReference type="PANTHER" id="PTHR40275:SF1">
    <property type="entry name" value="SSL7038 PROTEIN"/>
    <property type="match status" value="1"/>
</dbReference>
<dbReference type="Gene3D" id="1.10.260.40">
    <property type="entry name" value="lambda repressor-like DNA-binding domains"/>
    <property type="match status" value="1"/>
</dbReference>
<dbReference type="InterPro" id="IPR010982">
    <property type="entry name" value="Lambda_DNA-bd_dom_sf"/>
</dbReference>
<gene>
    <name evidence="1" type="ORF">VA7868_00231</name>
</gene>
<dbReference type="EMBL" id="FQXZ01000004">
    <property type="protein sequence ID" value="SHH68584.1"/>
    <property type="molecule type" value="Genomic_DNA"/>
</dbReference>
<dbReference type="Proteomes" id="UP000184608">
    <property type="component" value="Unassembled WGS sequence"/>
</dbReference>
<dbReference type="PANTHER" id="PTHR40275">
    <property type="entry name" value="SSL7038 PROTEIN"/>
    <property type="match status" value="1"/>
</dbReference>
<dbReference type="Pfam" id="PF21716">
    <property type="entry name" value="dnstrm_HI1420"/>
    <property type="match status" value="1"/>
</dbReference>
<evidence type="ECO:0000313" key="2">
    <source>
        <dbReference type="Proteomes" id="UP000184608"/>
    </source>
</evidence>
<dbReference type="AlphaFoldDB" id="A0A1M5V0C2"/>
<accession>A0A1M5V0C2</accession>
<evidence type="ECO:0000313" key="1">
    <source>
        <dbReference type="EMBL" id="SHH68584.1"/>
    </source>
</evidence>
<sequence>MGEKTYPYNPFDFMETQEEINSFLCDCFYNEDSRVFIEALGYLVKKRGMTHVAKAAGLNRENLYRSLNGKTQPRWDTIHRVMHVLNLNIVSSR</sequence>
<dbReference type="GO" id="GO:0003677">
    <property type="term" value="F:DNA binding"/>
    <property type="evidence" value="ECO:0007669"/>
    <property type="project" value="InterPro"/>
</dbReference>
<organism evidence="1 2">
    <name type="scientific">Vibrio aerogenes CECT 7868</name>
    <dbReference type="NCBI Taxonomy" id="1216006"/>
    <lineage>
        <taxon>Bacteria</taxon>
        <taxon>Pseudomonadati</taxon>
        <taxon>Pseudomonadota</taxon>
        <taxon>Gammaproteobacteria</taxon>
        <taxon>Vibrionales</taxon>
        <taxon>Vibrionaceae</taxon>
        <taxon>Vibrio</taxon>
    </lineage>
</organism>
<dbReference type="NCBIfam" id="TIGR02684">
    <property type="entry name" value="dnstrm_HI1420"/>
    <property type="match status" value="1"/>
</dbReference>
<dbReference type="InterPro" id="IPR014057">
    <property type="entry name" value="HI1420"/>
</dbReference>
<dbReference type="STRING" id="1216006.VA7868_00231"/>